<feature type="transmembrane region" description="Helical" evidence="7">
    <location>
        <begin position="259"/>
        <end position="279"/>
    </location>
</feature>
<feature type="transmembrane region" description="Helical" evidence="7">
    <location>
        <begin position="46"/>
        <end position="68"/>
    </location>
</feature>
<sequence length="292" mass="30689">MTHTLPPPARAAAPTTTAPTPIAPTTAFAPTAPRRRRLGPGKPIPYGRAAGPLLVVLVWSVASAAGWLDPRALSAPWTVVETGIELVANGKLPDSVLASVRRAGLGFLLGAVVGTALAVAAGLSRVGEALIDGTVQVKRAIPALGLIPLLILWLGIGEGFKVVVIATGVAITLYIQTHASLTGIDQRYVELAEVVGLSRGQFVRKVVFPGALPGFFVGLRLGVTGSWLFLIVLEQINATSGIGYLMFQAQTYGQSDVILVGLVVYGLFGFTSDALLRLVERRVLSWRRTLTS</sequence>
<feature type="transmembrane region" description="Helical" evidence="7">
    <location>
        <begin position="227"/>
        <end position="247"/>
    </location>
</feature>
<feature type="region of interest" description="Disordered" evidence="8">
    <location>
        <begin position="1"/>
        <end position="41"/>
    </location>
</feature>
<dbReference type="InterPro" id="IPR035906">
    <property type="entry name" value="MetI-like_sf"/>
</dbReference>
<keyword evidence="3" id="KW-1003">Cell membrane</keyword>
<keyword evidence="4 7" id="KW-0812">Transmembrane</keyword>
<keyword evidence="5 7" id="KW-1133">Transmembrane helix</keyword>
<dbReference type="AlphaFoldDB" id="A0A495X4K6"/>
<evidence type="ECO:0000256" key="1">
    <source>
        <dbReference type="ARBA" id="ARBA00004651"/>
    </source>
</evidence>
<dbReference type="Proteomes" id="UP000272729">
    <property type="component" value="Unassembled WGS sequence"/>
</dbReference>
<dbReference type="GO" id="GO:0005886">
    <property type="term" value="C:plasma membrane"/>
    <property type="evidence" value="ECO:0007669"/>
    <property type="project" value="UniProtKB-SubCell"/>
</dbReference>
<dbReference type="OrthoDB" id="9796361at2"/>
<gene>
    <name evidence="10" type="ORF">DFJ66_2040</name>
</gene>
<reference evidence="10 11" key="1">
    <citation type="submission" date="2018-10" db="EMBL/GenBank/DDBJ databases">
        <title>Sequencing the genomes of 1000 actinobacteria strains.</title>
        <authorList>
            <person name="Klenk H.-P."/>
        </authorList>
    </citation>
    <scope>NUCLEOTIDE SEQUENCE [LARGE SCALE GENOMIC DNA]</scope>
    <source>
        <strain evidence="10 11">DSM 43911</strain>
    </source>
</reference>
<keyword evidence="11" id="KW-1185">Reference proteome</keyword>
<keyword evidence="6 7" id="KW-0472">Membrane</keyword>
<dbReference type="CDD" id="cd06261">
    <property type="entry name" value="TM_PBP2"/>
    <property type="match status" value="1"/>
</dbReference>
<evidence type="ECO:0000256" key="7">
    <source>
        <dbReference type="RuleBase" id="RU363032"/>
    </source>
</evidence>
<protein>
    <submittedName>
        <fullName evidence="10">Sulfonate transport system permease protein</fullName>
    </submittedName>
</protein>
<evidence type="ECO:0000256" key="3">
    <source>
        <dbReference type="ARBA" id="ARBA00022475"/>
    </source>
</evidence>
<dbReference type="PANTHER" id="PTHR30151">
    <property type="entry name" value="ALKANE SULFONATE ABC TRANSPORTER-RELATED, MEMBRANE SUBUNIT"/>
    <property type="match status" value="1"/>
</dbReference>
<comment type="similarity">
    <text evidence="7">Belongs to the binding-protein-dependent transport system permease family.</text>
</comment>
<dbReference type="GO" id="GO:0042918">
    <property type="term" value="P:alkanesulfonate transmembrane transport"/>
    <property type="evidence" value="ECO:0007669"/>
    <property type="project" value="UniProtKB-ARBA"/>
</dbReference>
<evidence type="ECO:0000256" key="6">
    <source>
        <dbReference type="ARBA" id="ARBA00023136"/>
    </source>
</evidence>
<evidence type="ECO:0000256" key="4">
    <source>
        <dbReference type="ARBA" id="ARBA00022692"/>
    </source>
</evidence>
<feature type="transmembrane region" description="Helical" evidence="7">
    <location>
        <begin position="105"/>
        <end position="127"/>
    </location>
</feature>
<feature type="domain" description="ABC transmembrane type-1" evidence="9">
    <location>
        <begin position="96"/>
        <end position="276"/>
    </location>
</feature>
<dbReference type="InterPro" id="IPR000515">
    <property type="entry name" value="MetI-like"/>
</dbReference>
<evidence type="ECO:0000313" key="11">
    <source>
        <dbReference type="Proteomes" id="UP000272729"/>
    </source>
</evidence>
<organism evidence="10 11">
    <name type="scientific">Saccharothrix variisporea</name>
    <dbReference type="NCBI Taxonomy" id="543527"/>
    <lineage>
        <taxon>Bacteria</taxon>
        <taxon>Bacillati</taxon>
        <taxon>Actinomycetota</taxon>
        <taxon>Actinomycetes</taxon>
        <taxon>Pseudonocardiales</taxon>
        <taxon>Pseudonocardiaceae</taxon>
        <taxon>Saccharothrix</taxon>
    </lineage>
</organism>
<evidence type="ECO:0000256" key="5">
    <source>
        <dbReference type="ARBA" id="ARBA00022989"/>
    </source>
</evidence>
<dbReference type="EMBL" id="RBXR01000001">
    <property type="protein sequence ID" value="RKT68847.1"/>
    <property type="molecule type" value="Genomic_DNA"/>
</dbReference>
<dbReference type="Pfam" id="PF00528">
    <property type="entry name" value="BPD_transp_1"/>
    <property type="match status" value="1"/>
</dbReference>
<accession>A0A495X4K6</accession>
<evidence type="ECO:0000259" key="9">
    <source>
        <dbReference type="PROSITE" id="PS50928"/>
    </source>
</evidence>
<dbReference type="RefSeq" id="WP_121220162.1">
    <property type="nucleotide sequence ID" value="NZ_JBIUBA010000007.1"/>
</dbReference>
<dbReference type="PANTHER" id="PTHR30151:SF38">
    <property type="entry name" value="ALIPHATIC SULFONATES TRANSPORT PERMEASE PROTEIN SSUC-RELATED"/>
    <property type="match status" value="1"/>
</dbReference>
<evidence type="ECO:0000256" key="8">
    <source>
        <dbReference type="SAM" id="MobiDB-lite"/>
    </source>
</evidence>
<name>A0A495X4K6_9PSEU</name>
<feature type="transmembrane region" description="Helical" evidence="7">
    <location>
        <begin position="162"/>
        <end position="181"/>
    </location>
</feature>
<dbReference type="Gene3D" id="1.10.3720.10">
    <property type="entry name" value="MetI-like"/>
    <property type="match status" value="1"/>
</dbReference>
<proteinExistence type="inferred from homology"/>
<feature type="transmembrane region" description="Helical" evidence="7">
    <location>
        <begin position="139"/>
        <end position="156"/>
    </location>
</feature>
<keyword evidence="2 7" id="KW-0813">Transport</keyword>
<dbReference type="PROSITE" id="PS50928">
    <property type="entry name" value="ABC_TM1"/>
    <property type="match status" value="1"/>
</dbReference>
<feature type="compositionally biased region" description="Low complexity" evidence="8">
    <location>
        <begin position="10"/>
        <end position="32"/>
    </location>
</feature>
<evidence type="ECO:0000256" key="2">
    <source>
        <dbReference type="ARBA" id="ARBA00022448"/>
    </source>
</evidence>
<dbReference type="SUPFAM" id="SSF161098">
    <property type="entry name" value="MetI-like"/>
    <property type="match status" value="1"/>
</dbReference>
<dbReference type="FunFam" id="1.10.3720.10:FF:000003">
    <property type="entry name" value="Aliphatic sulfonate ABC transporter permease"/>
    <property type="match status" value="1"/>
</dbReference>
<comment type="subcellular location">
    <subcellularLocation>
        <location evidence="1 7">Cell membrane</location>
        <topology evidence="1 7">Multi-pass membrane protein</topology>
    </subcellularLocation>
</comment>
<comment type="caution">
    <text evidence="10">The sequence shown here is derived from an EMBL/GenBank/DDBJ whole genome shotgun (WGS) entry which is preliminary data.</text>
</comment>
<evidence type="ECO:0000313" key="10">
    <source>
        <dbReference type="EMBL" id="RKT68847.1"/>
    </source>
</evidence>